<evidence type="ECO:0000313" key="1">
    <source>
        <dbReference type="EMBL" id="KAG5385461.1"/>
    </source>
</evidence>
<keyword evidence="2" id="KW-1185">Reference proteome</keyword>
<name>A0ABQ7LJQ3_BRACM</name>
<accession>A0ABQ7LJQ3</accession>
<protein>
    <submittedName>
        <fullName evidence="1">Uncharacterized protein</fullName>
    </submittedName>
</protein>
<gene>
    <name evidence="1" type="primary">A09g515220.1_BraROA</name>
    <name evidence="1" type="ORF">IGI04_036931</name>
</gene>
<dbReference type="Proteomes" id="UP000823674">
    <property type="component" value="Chromosome A09"/>
</dbReference>
<comment type="caution">
    <text evidence="1">The sequence shown here is derived from an EMBL/GenBank/DDBJ whole genome shotgun (WGS) entry which is preliminary data.</text>
</comment>
<organism evidence="1 2">
    <name type="scientific">Brassica rapa subsp. trilocularis</name>
    <dbReference type="NCBI Taxonomy" id="1813537"/>
    <lineage>
        <taxon>Eukaryota</taxon>
        <taxon>Viridiplantae</taxon>
        <taxon>Streptophyta</taxon>
        <taxon>Embryophyta</taxon>
        <taxon>Tracheophyta</taxon>
        <taxon>Spermatophyta</taxon>
        <taxon>Magnoliopsida</taxon>
        <taxon>eudicotyledons</taxon>
        <taxon>Gunneridae</taxon>
        <taxon>Pentapetalae</taxon>
        <taxon>rosids</taxon>
        <taxon>malvids</taxon>
        <taxon>Brassicales</taxon>
        <taxon>Brassicaceae</taxon>
        <taxon>Brassiceae</taxon>
        <taxon>Brassica</taxon>
    </lineage>
</organism>
<evidence type="ECO:0000313" key="2">
    <source>
        <dbReference type="Proteomes" id="UP000823674"/>
    </source>
</evidence>
<dbReference type="EMBL" id="JADBGQ010000008">
    <property type="protein sequence ID" value="KAG5385461.1"/>
    <property type="molecule type" value="Genomic_DNA"/>
</dbReference>
<sequence>MEKGMKSKKHELLGRSNKGVGNYNHYGICPNYPYFLSQPPVALIYHILCFSLSFYDILDRKNHWRLLCFWIVKGEGSISLTIEKITLNPLYISFIYMKSYSELISVFSLVMTE</sequence>
<reference evidence="1 2" key="1">
    <citation type="submission" date="2021-03" db="EMBL/GenBank/DDBJ databases">
        <authorList>
            <person name="King G.J."/>
            <person name="Bancroft I."/>
            <person name="Baten A."/>
            <person name="Bloomfield J."/>
            <person name="Borpatragohain P."/>
            <person name="He Z."/>
            <person name="Irish N."/>
            <person name="Irwin J."/>
            <person name="Liu K."/>
            <person name="Mauleon R.P."/>
            <person name="Moore J."/>
            <person name="Morris R."/>
            <person name="Ostergaard L."/>
            <person name="Wang B."/>
            <person name="Wells R."/>
        </authorList>
    </citation>
    <scope>NUCLEOTIDE SEQUENCE [LARGE SCALE GENOMIC DNA]</scope>
    <source>
        <strain evidence="1">R-o-18</strain>
        <tissue evidence="1">Leaf</tissue>
    </source>
</reference>
<proteinExistence type="predicted"/>